<feature type="transmembrane region" description="Helical" evidence="5">
    <location>
        <begin position="187"/>
        <end position="209"/>
    </location>
</feature>
<dbReference type="KEGG" id="lamb:KBB96_01265"/>
<name>A0A975G9Y7_9BACT</name>
<dbReference type="RefSeq" id="WP_211631675.1">
    <property type="nucleotide sequence ID" value="NZ_CP073100.1"/>
</dbReference>
<dbReference type="InterPro" id="IPR045863">
    <property type="entry name" value="CorA_TM1_TM2"/>
</dbReference>
<evidence type="ECO:0000256" key="4">
    <source>
        <dbReference type="ARBA" id="ARBA00023136"/>
    </source>
</evidence>
<keyword evidence="4 5" id="KW-0472">Membrane</keyword>
<sequence length="260" mass="29183">MSVLPEATFLPTQFDCEPILMDQISNRPGHQRCMVGDGELLLVAHEVPVVGRSDREALFFWKRRDGKWIGPDGKPGLLALEQLLDRYSDAIDAHAAVVDEADTASEIFGILRHAGPLARASRNLVQSLNQVLDVDQDDRVIRALRDRAVDIERAAELLHADTRLTLEFWQAERSEQQSLAADKLNRIVFRLNLLAGFFLPLVALGGLFGMNVDLPAFVKPLFWWIVLTGFLTGGAILYYAKRKAEREAARQLEQNREDGL</sequence>
<evidence type="ECO:0000313" key="7">
    <source>
        <dbReference type="Proteomes" id="UP000676169"/>
    </source>
</evidence>
<dbReference type="InterPro" id="IPR002523">
    <property type="entry name" value="MgTranspt_CorA/ZnTranspt_ZntB"/>
</dbReference>
<evidence type="ECO:0000256" key="5">
    <source>
        <dbReference type="SAM" id="Phobius"/>
    </source>
</evidence>
<keyword evidence="3 5" id="KW-1133">Transmembrane helix</keyword>
<organism evidence="6 7">
    <name type="scientific">Luteolibacter ambystomatis</name>
    <dbReference type="NCBI Taxonomy" id="2824561"/>
    <lineage>
        <taxon>Bacteria</taxon>
        <taxon>Pseudomonadati</taxon>
        <taxon>Verrucomicrobiota</taxon>
        <taxon>Verrucomicrobiia</taxon>
        <taxon>Verrucomicrobiales</taxon>
        <taxon>Verrucomicrobiaceae</taxon>
        <taxon>Luteolibacter</taxon>
    </lineage>
</organism>
<dbReference type="AlphaFoldDB" id="A0A975G9Y7"/>
<reference evidence="6" key="1">
    <citation type="submission" date="2021-04" db="EMBL/GenBank/DDBJ databases">
        <title>Luteolibacter sp. 32A isolated from the skin of an Anderson's salamander (Ambystoma andersonii).</title>
        <authorList>
            <person name="Spergser J."/>
            <person name="Busse H.-J."/>
        </authorList>
    </citation>
    <scope>NUCLEOTIDE SEQUENCE</scope>
    <source>
        <strain evidence="6">32A</strain>
    </source>
</reference>
<keyword evidence="7" id="KW-1185">Reference proteome</keyword>
<accession>A0A975G9Y7</accession>
<protein>
    <recommendedName>
        <fullName evidence="8">Magnesium transporter CorA</fullName>
    </recommendedName>
</protein>
<evidence type="ECO:0000256" key="2">
    <source>
        <dbReference type="ARBA" id="ARBA00022692"/>
    </source>
</evidence>
<dbReference type="GO" id="GO:0046873">
    <property type="term" value="F:metal ion transmembrane transporter activity"/>
    <property type="evidence" value="ECO:0007669"/>
    <property type="project" value="InterPro"/>
</dbReference>
<dbReference type="Pfam" id="PF01544">
    <property type="entry name" value="CorA"/>
    <property type="match status" value="1"/>
</dbReference>
<dbReference type="Proteomes" id="UP000676169">
    <property type="component" value="Chromosome"/>
</dbReference>
<proteinExistence type="predicted"/>
<keyword evidence="2 5" id="KW-0812">Transmembrane</keyword>
<gene>
    <name evidence="6" type="ORF">KBB96_01265</name>
</gene>
<feature type="transmembrane region" description="Helical" evidence="5">
    <location>
        <begin position="221"/>
        <end position="240"/>
    </location>
</feature>
<evidence type="ECO:0008006" key="8">
    <source>
        <dbReference type="Google" id="ProtNLM"/>
    </source>
</evidence>
<dbReference type="Gene3D" id="1.20.58.340">
    <property type="entry name" value="Magnesium transport protein CorA, transmembrane region"/>
    <property type="match status" value="1"/>
</dbReference>
<evidence type="ECO:0000256" key="1">
    <source>
        <dbReference type="ARBA" id="ARBA00004141"/>
    </source>
</evidence>
<dbReference type="GO" id="GO:0016020">
    <property type="term" value="C:membrane"/>
    <property type="evidence" value="ECO:0007669"/>
    <property type="project" value="UniProtKB-SubCell"/>
</dbReference>
<comment type="subcellular location">
    <subcellularLocation>
        <location evidence="1">Membrane</location>
        <topology evidence="1">Multi-pass membrane protein</topology>
    </subcellularLocation>
</comment>
<evidence type="ECO:0000313" key="6">
    <source>
        <dbReference type="EMBL" id="QUE51536.1"/>
    </source>
</evidence>
<dbReference type="SUPFAM" id="SSF144083">
    <property type="entry name" value="Magnesium transport protein CorA, transmembrane region"/>
    <property type="match status" value="1"/>
</dbReference>
<dbReference type="EMBL" id="CP073100">
    <property type="protein sequence ID" value="QUE51536.1"/>
    <property type="molecule type" value="Genomic_DNA"/>
</dbReference>
<evidence type="ECO:0000256" key="3">
    <source>
        <dbReference type="ARBA" id="ARBA00022989"/>
    </source>
</evidence>